<feature type="region of interest" description="Disordered" evidence="1">
    <location>
        <begin position="1"/>
        <end position="35"/>
    </location>
</feature>
<keyword evidence="3" id="KW-1185">Reference proteome</keyword>
<name>A0ABN4PNZ9_YERET</name>
<proteinExistence type="predicted"/>
<reference evidence="3" key="1">
    <citation type="journal article" date="2016" name="Toxins">
        <title>The Draft Genome Sequence of the Yersinia entomophaga Entomopathogenic Type Strain MH96T.</title>
        <authorList>
            <person name="Hurst M.R."/>
            <person name="Beattie A."/>
            <person name="Altermann E."/>
            <person name="Moraga R.M."/>
            <person name="Harper L.A."/>
            <person name="Calder J."/>
            <person name="Laugraud A."/>
        </authorList>
    </citation>
    <scope>NUCLEOTIDE SEQUENCE [LARGE SCALE GENOMIC DNA]</scope>
    <source>
        <strain evidence="3">MH96</strain>
    </source>
</reference>
<dbReference type="RefSeq" id="WP_064513138.1">
    <property type="nucleotide sequence ID" value="NZ_CP010029.1"/>
</dbReference>
<dbReference type="EMBL" id="CP010029">
    <property type="protein sequence ID" value="ANI28888.1"/>
    <property type="molecule type" value="Genomic_DNA"/>
</dbReference>
<evidence type="ECO:0000313" key="3">
    <source>
        <dbReference type="Proteomes" id="UP000266744"/>
    </source>
</evidence>
<gene>
    <name evidence="2" type="ORF">PL78_03405</name>
</gene>
<sequence length="64" mass="7739">MKKPLKNSGSLNRKHARPPNNDKKKTKNTIDEPKWHGFKKAGDLLRFIYWVLRLYRLIFGNSWW</sequence>
<dbReference type="Proteomes" id="UP000266744">
    <property type="component" value="Chromosome"/>
</dbReference>
<organism evidence="2 3">
    <name type="scientific">Yersinia entomophaga</name>
    <dbReference type="NCBI Taxonomy" id="935293"/>
    <lineage>
        <taxon>Bacteria</taxon>
        <taxon>Pseudomonadati</taxon>
        <taxon>Pseudomonadota</taxon>
        <taxon>Gammaproteobacteria</taxon>
        <taxon>Enterobacterales</taxon>
        <taxon>Yersiniaceae</taxon>
        <taxon>Yersinia</taxon>
    </lineage>
</organism>
<feature type="compositionally biased region" description="Basic and acidic residues" evidence="1">
    <location>
        <begin position="20"/>
        <end position="35"/>
    </location>
</feature>
<evidence type="ECO:0000256" key="1">
    <source>
        <dbReference type="SAM" id="MobiDB-lite"/>
    </source>
</evidence>
<accession>A0ABN4PNZ9</accession>
<evidence type="ECO:0000313" key="2">
    <source>
        <dbReference type="EMBL" id="ANI28888.1"/>
    </source>
</evidence>
<protein>
    <submittedName>
        <fullName evidence="2">Uncharacterized protein</fullName>
    </submittedName>
</protein>